<sequence>MTAPATFGTEALMPALGAYRKIAPEVEVDITLTDRNVDLVEEGFDVAFRIGSMRDSSMIARRLAPYRMAVCAAPDYLTRAGTPAHPRELEQHETIAFSPSARAPWRFVRQGEEVDVTPIRMITVNSGQAVRTAAQAGLGVIMQPEILVRRDIENGALIRLFPDWPLRERPMWLLYYRDRKMTPRLRSFITFATSAFAAPESLS</sequence>
<dbReference type="PANTHER" id="PTHR30537">
    <property type="entry name" value="HTH-TYPE TRANSCRIPTIONAL REGULATOR"/>
    <property type="match status" value="1"/>
</dbReference>
<gene>
    <name evidence="3" type="ORF">FJU08_20830</name>
</gene>
<dbReference type="InterPro" id="IPR058163">
    <property type="entry name" value="LysR-type_TF_proteobact-type"/>
</dbReference>
<evidence type="ECO:0000256" key="1">
    <source>
        <dbReference type="ARBA" id="ARBA00009437"/>
    </source>
</evidence>
<dbReference type="Gene3D" id="3.40.190.290">
    <property type="match status" value="1"/>
</dbReference>
<proteinExistence type="inferred from homology"/>
<dbReference type="Proteomes" id="UP000318801">
    <property type="component" value="Unassembled WGS sequence"/>
</dbReference>
<dbReference type="SUPFAM" id="SSF53850">
    <property type="entry name" value="Periplasmic binding protein-like II"/>
    <property type="match status" value="1"/>
</dbReference>
<reference evidence="3 4" key="1">
    <citation type="submission" date="2019-06" db="EMBL/GenBank/DDBJ databases">
        <authorList>
            <person name="Li M."/>
        </authorList>
    </citation>
    <scope>NUCLEOTIDE SEQUENCE [LARGE SCALE GENOMIC DNA]</scope>
    <source>
        <strain evidence="3 4">BGMRC2036</strain>
    </source>
</reference>
<dbReference type="EMBL" id="VHLG01000019">
    <property type="protein sequence ID" value="TPW27230.1"/>
    <property type="molecule type" value="Genomic_DNA"/>
</dbReference>
<dbReference type="InterPro" id="IPR005119">
    <property type="entry name" value="LysR_subst-bd"/>
</dbReference>
<name>A0A506U0D1_9HYPH</name>
<dbReference type="PANTHER" id="PTHR30537:SF5">
    <property type="entry name" value="HTH-TYPE TRANSCRIPTIONAL ACTIVATOR TTDR-RELATED"/>
    <property type="match status" value="1"/>
</dbReference>
<dbReference type="OrthoDB" id="9786526at2"/>
<comment type="caution">
    <text evidence="3">The sequence shown here is derived from an EMBL/GenBank/DDBJ whole genome shotgun (WGS) entry which is preliminary data.</text>
</comment>
<accession>A0A506U0D1</accession>
<evidence type="ECO:0000313" key="4">
    <source>
        <dbReference type="Proteomes" id="UP000318801"/>
    </source>
</evidence>
<dbReference type="AlphaFoldDB" id="A0A506U0D1"/>
<keyword evidence="4" id="KW-1185">Reference proteome</keyword>
<evidence type="ECO:0000259" key="2">
    <source>
        <dbReference type="Pfam" id="PF03466"/>
    </source>
</evidence>
<organism evidence="3 4">
    <name type="scientific">Martelella alba</name>
    <dbReference type="NCBI Taxonomy" id="2590451"/>
    <lineage>
        <taxon>Bacteria</taxon>
        <taxon>Pseudomonadati</taxon>
        <taxon>Pseudomonadota</taxon>
        <taxon>Alphaproteobacteria</taxon>
        <taxon>Hyphomicrobiales</taxon>
        <taxon>Aurantimonadaceae</taxon>
        <taxon>Martelella</taxon>
    </lineage>
</organism>
<feature type="domain" description="LysR substrate-binding" evidence="2">
    <location>
        <begin position="2"/>
        <end position="196"/>
    </location>
</feature>
<protein>
    <recommendedName>
        <fullName evidence="2">LysR substrate-binding domain-containing protein</fullName>
    </recommendedName>
</protein>
<evidence type="ECO:0000313" key="3">
    <source>
        <dbReference type="EMBL" id="TPW27230.1"/>
    </source>
</evidence>
<comment type="similarity">
    <text evidence="1">Belongs to the LysR transcriptional regulatory family.</text>
</comment>
<dbReference type="Pfam" id="PF03466">
    <property type="entry name" value="LysR_substrate"/>
    <property type="match status" value="1"/>
</dbReference>